<accession>A0A1W0A727</accession>
<evidence type="ECO:0000256" key="4">
    <source>
        <dbReference type="ARBA" id="ARBA00022827"/>
    </source>
</evidence>
<comment type="similarity">
    <text evidence="2">Belongs to the GMC oxidoreductase family.</text>
</comment>
<dbReference type="Proteomes" id="UP000243217">
    <property type="component" value="Unassembled WGS sequence"/>
</dbReference>
<dbReference type="Gene3D" id="3.30.560.10">
    <property type="entry name" value="Glucose Oxidase, domain 3"/>
    <property type="match status" value="1"/>
</dbReference>
<dbReference type="Pfam" id="PF00732">
    <property type="entry name" value="GMC_oxred_N"/>
    <property type="match status" value="1"/>
</dbReference>
<evidence type="ECO:0000256" key="1">
    <source>
        <dbReference type="ARBA" id="ARBA00001974"/>
    </source>
</evidence>
<dbReference type="OrthoDB" id="269227at2759"/>
<protein>
    <submittedName>
        <fullName evidence="7">Choline dehydrogenase</fullName>
    </submittedName>
</protein>
<dbReference type="SUPFAM" id="SSF51905">
    <property type="entry name" value="FAD/NAD(P)-binding domain"/>
    <property type="match status" value="1"/>
</dbReference>
<name>A0A1W0A727_9STRA</name>
<dbReference type="InterPro" id="IPR000172">
    <property type="entry name" value="GMC_OxRdtase_N"/>
</dbReference>
<dbReference type="InterPro" id="IPR007867">
    <property type="entry name" value="GMC_OxRtase_C"/>
</dbReference>
<feature type="non-terminal residue" evidence="7">
    <location>
        <position position="1"/>
    </location>
</feature>
<comment type="cofactor">
    <cofactor evidence="1">
        <name>FAD</name>
        <dbReference type="ChEBI" id="CHEBI:57692"/>
    </cofactor>
</comment>
<gene>
    <name evidence="7" type="ORF">THRCLA_01893</name>
</gene>
<dbReference type="GO" id="GO:0050660">
    <property type="term" value="F:flavin adenine dinucleotide binding"/>
    <property type="evidence" value="ECO:0007669"/>
    <property type="project" value="InterPro"/>
</dbReference>
<comment type="caution">
    <text evidence="7">The sequence shown here is derived from an EMBL/GenBank/DDBJ whole genome shotgun (WGS) entry which is preliminary data.</text>
</comment>
<feature type="domain" description="Glucose-methanol-choline oxidoreductase N-terminal" evidence="5">
    <location>
        <begin position="61"/>
        <end position="295"/>
    </location>
</feature>
<dbReference type="InterPro" id="IPR012132">
    <property type="entry name" value="GMC_OxRdtase"/>
</dbReference>
<evidence type="ECO:0000313" key="7">
    <source>
        <dbReference type="EMBL" id="OQS06045.1"/>
    </source>
</evidence>
<proteinExistence type="inferred from homology"/>
<dbReference type="GO" id="GO:0016614">
    <property type="term" value="F:oxidoreductase activity, acting on CH-OH group of donors"/>
    <property type="evidence" value="ECO:0007669"/>
    <property type="project" value="InterPro"/>
</dbReference>
<organism evidence="7 8">
    <name type="scientific">Thraustotheca clavata</name>
    <dbReference type="NCBI Taxonomy" id="74557"/>
    <lineage>
        <taxon>Eukaryota</taxon>
        <taxon>Sar</taxon>
        <taxon>Stramenopiles</taxon>
        <taxon>Oomycota</taxon>
        <taxon>Saprolegniomycetes</taxon>
        <taxon>Saprolegniales</taxon>
        <taxon>Achlyaceae</taxon>
        <taxon>Thraustotheca</taxon>
    </lineage>
</organism>
<sequence>STNLSVLLLEAGDASQYELGGKDLISFDGKEMPYTPFDVPYYWSDVSLMPQYHWNVSNVFVAKALGGCGIHNAMLYVRALPSDIDSWQLGPTWTWDIALNIYLSIESYIGSIVPYHGYNGTVQTSKKKLFFGAKMIELATLTEIDSLSNQFLAACIQKGIPLTNDFNAPDKRIGAGVYNFNIRNGIRESAAKVFLSPLLTNGVSKHPRFTLLLNTTAENIQLDNGNAKGAVVINARGEREFIRASRAVVVTAGAIHTPKLLTLSGIAAKDILNDLDIPIQVDSPLVGKNLQDHPAIAMNFKASHPLTMNISHAWEDYLSSRRGWLSTTGLSTGAFFATPGSTIPDLQLTFFPRKSEPQWASNASEQEILFTIALLNPEARNRVVVKSKVAHEPCEVMPEIPEATSEHLSDMDAHKLLYGIEIVRELVKAAALAPLLGDELMPGGNLQSKKVLLNWIHFNVYRNSHWVGSAKMGSDPSTSVVSPSLLVWNTSNLFVADASVIPNIPNGNVHSTVVMVASHASKLIASMISY</sequence>
<evidence type="ECO:0000259" key="5">
    <source>
        <dbReference type="Pfam" id="PF00732"/>
    </source>
</evidence>
<keyword evidence="4" id="KW-0274">FAD</keyword>
<dbReference type="AlphaFoldDB" id="A0A1W0A727"/>
<dbReference type="SUPFAM" id="SSF54373">
    <property type="entry name" value="FAD-linked reductases, C-terminal domain"/>
    <property type="match status" value="1"/>
</dbReference>
<reference evidence="7 8" key="1">
    <citation type="journal article" date="2014" name="Genome Biol. Evol.">
        <title>The secreted proteins of Achlya hypogyna and Thraustotheca clavata identify the ancestral oomycete secretome and reveal gene acquisitions by horizontal gene transfer.</title>
        <authorList>
            <person name="Misner I."/>
            <person name="Blouin N."/>
            <person name="Leonard G."/>
            <person name="Richards T.A."/>
            <person name="Lane C.E."/>
        </authorList>
    </citation>
    <scope>NUCLEOTIDE SEQUENCE [LARGE SCALE GENOMIC DNA]</scope>
    <source>
        <strain evidence="7 8">ATCC 34112</strain>
    </source>
</reference>
<dbReference type="InterPro" id="IPR036188">
    <property type="entry name" value="FAD/NAD-bd_sf"/>
</dbReference>
<evidence type="ECO:0000256" key="2">
    <source>
        <dbReference type="ARBA" id="ARBA00010790"/>
    </source>
</evidence>
<dbReference type="Pfam" id="PF05199">
    <property type="entry name" value="GMC_oxred_C"/>
    <property type="match status" value="1"/>
</dbReference>
<keyword evidence="8" id="KW-1185">Reference proteome</keyword>
<dbReference type="PANTHER" id="PTHR11552">
    <property type="entry name" value="GLUCOSE-METHANOL-CHOLINE GMC OXIDOREDUCTASE"/>
    <property type="match status" value="1"/>
</dbReference>
<dbReference type="PANTHER" id="PTHR11552:SF147">
    <property type="entry name" value="CHOLINE DEHYDROGENASE, MITOCHONDRIAL"/>
    <property type="match status" value="1"/>
</dbReference>
<keyword evidence="3" id="KW-0285">Flavoprotein</keyword>
<evidence type="ECO:0000259" key="6">
    <source>
        <dbReference type="Pfam" id="PF05199"/>
    </source>
</evidence>
<evidence type="ECO:0000313" key="8">
    <source>
        <dbReference type="Proteomes" id="UP000243217"/>
    </source>
</evidence>
<feature type="domain" description="Glucose-methanol-choline oxidoreductase C-terminal" evidence="6">
    <location>
        <begin position="377"/>
        <end position="517"/>
    </location>
</feature>
<evidence type="ECO:0000256" key="3">
    <source>
        <dbReference type="ARBA" id="ARBA00022630"/>
    </source>
</evidence>
<dbReference type="EMBL" id="JNBS01000381">
    <property type="protein sequence ID" value="OQS06045.1"/>
    <property type="molecule type" value="Genomic_DNA"/>
</dbReference>
<dbReference type="STRING" id="74557.A0A1W0A727"/>
<dbReference type="Gene3D" id="3.50.50.60">
    <property type="entry name" value="FAD/NAD(P)-binding domain"/>
    <property type="match status" value="1"/>
</dbReference>
<dbReference type="PIRSF" id="PIRSF000137">
    <property type="entry name" value="Alcohol_oxidase"/>
    <property type="match status" value="1"/>
</dbReference>